<name>Q21V27_ALBFT</name>
<evidence type="ECO:0000313" key="3">
    <source>
        <dbReference type="EMBL" id="ABD70376.1"/>
    </source>
</evidence>
<evidence type="ECO:0000256" key="1">
    <source>
        <dbReference type="SAM" id="Phobius"/>
    </source>
</evidence>
<keyword evidence="1" id="KW-0812">Transmembrane</keyword>
<evidence type="ECO:0000259" key="2">
    <source>
        <dbReference type="Pfam" id="PF22150"/>
    </source>
</evidence>
<dbReference type="OrthoDB" id="8724817at2"/>
<feature type="domain" description="Type IV pilin Tt1218-like" evidence="2">
    <location>
        <begin position="47"/>
        <end position="127"/>
    </location>
</feature>
<feature type="transmembrane region" description="Helical" evidence="1">
    <location>
        <begin position="24"/>
        <end position="46"/>
    </location>
</feature>
<sequence>MDTQTTCPCATPIRRPAPNRAQGGFSIVEVLVAIIILSVGMLGAVGMQATAMQSNKEARNQAAATTFARELAEKMRGNHTVAIKADSAENPYIFDATLNINDTIPTPTVNCFLDGCPTVKDAATWDVADWQGRVQATLPTPRVKVCFDQTPFDSAGKPQWDCTDDGDIAVLKMSWTRKNTAGTLEFAGSTGIPVVVVPLTAGSSE</sequence>
<dbReference type="STRING" id="338969.Rfer_2660"/>
<accession>Q21V27</accession>
<dbReference type="KEGG" id="rfr:Rfer_2660"/>
<keyword evidence="4" id="KW-1185">Reference proteome</keyword>
<dbReference type="InterPro" id="IPR012902">
    <property type="entry name" value="N_methyl_site"/>
</dbReference>
<proteinExistence type="predicted"/>
<protein>
    <submittedName>
        <fullName evidence="3">Methylation</fullName>
    </submittedName>
</protein>
<dbReference type="SUPFAM" id="SSF54523">
    <property type="entry name" value="Pili subunits"/>
    <property type="match status" value="1"/>
</dbReference>
<dbReference type="AlphaFoldDB" id="Q21V27"/>
<dbReference type="Pfam" id="PF22150">
    <property type="entry name" value="Tt1218-like"/>
    <property type="match status" value="1"/>
</dbReference>
<evidence type="ECO:0000313" key="4">
    <source>
        <dbReference type="Proteomes" id="UP000008332"/>
    </source>
</evidence>
<keyword evidence="1" id="KW-0472">Membrane</keyword>
<dbReference type="HOGENOM" id="CLU_103234_2_0_4"/>
<dbReference type="EMBL" id="CP000267">
    <property type="protein sequence ID" value="ABD70376.1"/>
    <property type="molecule type" value="Genomic_DNA"/>
</dbReference>
<dbReference type="NCBIfam" id="TIGR02523">
    <property type="entry name" value="type_IV_pilV"/>
    <property type="match status" value="1"/>
</dbReference>
<reference evidence="4" key="1">
    <citation type="submission" date="2006-02" db="EMBL/GenBank/DDBJ databases">
        <title>Complete sequence of chromosome of Rhodoferax ferrireducens DSM 15236.</title>
        <authorList>
            <person name="Copeland A."/>
            <person name="Lucas S."/>
            <person name="Lapidus A."/>
            <person name="Barry K."/>
            <person name="Detter J.C."/>
            <person name="Glavina del Rio T."/>
            <person name="Hammon N."/>
            <person name="Israni S."/>
            <person name="Pitluck S."/>
            <person name="Brettin T."/>
            <person name="Bruce D."/>
            <person name="Han C."/>
            <person name="Tapia R."/>
            <person name="Gilna P."/>
            <person name="Kiss H."/>
            <person name="Schmutz J."/>
            <person name="Larimer F."/>
            <person name="Land M."/>
            <person name="Kyrpides N."/>
            <person name="Ivanova N."/>
            <person name="Richardson P."/>
        </authorList>
    </citation>
    <scope>NUCLEOTIDE SEQUENCE [LARGE SCALE GENOMIC DNA]</scope>
    <source>
        <strain evidence="4">ATCC BAA-621 / DSM 15236 / T118</strain>
    </source>
</reference>
<dbReference type="RefSeq" id="WP_011464944.1">
    <property type="nucleotide sequence ID" value="NC_007908.1"/>
</dbReference>
<organism evidence="3 4">
    <name type="scientific">Albidiferax ferrireducens (strain ATCC BAA-621 / DSM 15236 / T118)</name>
    <name type="common">Rhodoferax ferrireducens</name>
    <dbReference type="NCBI Taxonomy" id="338969"/>
    <lineage>
        <taxon>Bacteria</taxon>
        <taxon>Pseudomonadati</taxon>
        <taxon>Pseudomonadota</taxon>
        <taxon>Betaproteobacteria</taxon>
        <taxon>Burkholderiales</taxon>
        <taxon>Comamonadaceae</taxon>
        <taxon>Rhodoferax</taxon>
    </lineage>
</organism>
<dbReference type="InterPro" id="IPR054402">
    <property type="entry name" value="Tt1218-like_dom"/>
</dbReference>
<dbReference type="eggNOG" id="COG4967">
    <property type="taxonomic scope" value="Bacteria"/>
</dbReference>
<dbReference type="Pfam" id="PF07963">
    <property type="entry name" value="N_methyl"/>
    <property type="match status" value="1"/>
</dbReference>
<dbReference type="InterPro" id="IPR045584">
    <property type="entry name" value="Pilin-like"/>
</dbReference>
<dbReference type="Proteomes" id="UP000008332">
    <property type="component" value="Chromosome"/>
</dbReference>
<keyword evidence="1" id="KW-1133">Transmembrane helix</keyword>
<dbReference type="NCBIfam" id="TIGR02532">
    <property type="entry name" value="IV_pilin_GFxxxE"/>
    <property type="match status" value="1"/>
</dbReference>
<gene>
    <name evidence="3" type="ordered locus">Rfer_2660</name>
</gene>
<dbReference type="InterPro" id="IPR013362">
    <property type="entry name" value="Pilus_4_PilV"/>
</dbReference>